<dbReference type="AlphaFoldDB" id="A0A5J4V7V8"/>
<evidence type="ECO:0000313" key="2">
    <source>
        <dbReference type="Proteomes" id="UP000324800"/>
    </source>
</evidence>
<accession>A0A5J4V7V8</accession>
<organism evidence="1 2">
    <name type="scientific">Streblomastix strix</name>
    <dbReference type="NCBI Taxonomy" id="222440"/>
    <lineage>
        <taxon>Eukaryota</taxon>
        <taxon>Metamonada</taxon>
        <taxon>Preaxostyla</taxon>
        <taxon>Oxymonadida</taxon>
        <taxon>Streblomastigidae</taxon>
        <taxon>Streblomastix</taxon>
    </lineage>
</organism>
<name>A0A5J4V7V8_9EUKA</name>
<dbReference type="InterPro" id="IPR011989">
    <property type="entry name" value="ARM-like"/>
</dbReference>
<protein>
    <recommendedName>
        <fullName evidence="3">Protein kinase domain-containing protein</fullName>
    </recommendedName>
</protein>
<dbReference type="Proteomes" id="UP000324800">
    <property type="component" value="Unassembled WGS sequence"/>
</dbReference>
<sequence>MLAFDRKDRISASDALKHEFFTGEQAMKEISQEVQNLALAAQTAKKQGDQSITYYDTNTLFIVPESQIKQILSDDHEYDITKIQSQLNQHSPLISTLDKIKSSPFDGVMSISQQSQRQQERYQTNVGYSRILPNVVLHDSSSISQPIQLIPQIKEEQQSQEIDIIIFYKKVVEILKIPIKGNKEQKINIQKQQENELLKIVSKFKDNEIDEQRMPAIEAGVTEELSKIFENRDLSTITPPFVESFQWIVYVLPEIKILIYSRKNPYPGLFRLLEHKDNEVVYHSLHSIASMLYLGTDEIKDSEQNLHFESIESFNGINKLFSLFKKTKDKQTKDASSICIGRLFHAQEIPDINMKQEVISHLKSIINDADKWVRESSIDAIVYLGRNQGANERKHL</sequence>
<evidence type="ECO:0008006" key="3">
    <source>
        <dbReference type="Google" id="ProtNLM"/>
    </source>
</evidence>
<reference evidence="1 2" key="1">
    <citation type="submission" date="2019-03" db="EMBL/GenBank/DDBJ databases">
        <title>Single cell metagenomics reveals metabolic interactions within the superorganism composed of flagellate Streblomastix strix and complex community of Bacteroidetes bacteria on its surface.</title>
        <authorList>
            <person name="Treitli S.C."/>
            <person name="Kolisko M."/>
            <person name="Husnik F."/>
            <person name="Keeling P."/>
            <person name="Hampl V."/>
        </authorList>
    </citation>
    <scope>NUCLEOTIDE SEQUENCE [LARGE SCALE GENOMIC DNA]</scope>
    <source>
        <strain evidence="1">ST1C</strain>
    </source>
</reference>
<proteinExistence type="predicted"/>
<gene>
    <name evidence="1" type="ORF">EZS28_025899</name>
</gene>
<dbReference type="Gene3D" id="1.25.10.10">
    <property type="entry name" value="Leucine-rich Repeat Variant"/>
    <property type="match status" value="1"/>
</dbReference>
<dbReference type="EMBL" id="SNRW01009056">
    <property type="protein sequence ID" value="KAA6378573.1"/>
    <property type="molecule type" value="Genomic_DNA"/>
</dbReference>
<evidence type="ECO:0000313" key="1">
    <source>
        <dbReference type="EMBL" id="KAA6378573.1"/>
    </source>
</evidence>
<dbReference type="InterPro" id="IPR016024">
    <property type="entry name" value="ARM-type_fold"/>
</dbReference>
<comment type="caution">
    <text evidence="1">The sequence shown here is derived from an EMBL/GenBank/DDBJ whole genome shotgun (WGS) entry which is preliminary data.</text>
</comment>
<dbReference type="SUPFAM" id="SSF48371">
    <property type="entry name" value="ARM repeat"/>
    <property type="match status" value="1"/>
</dbReference>